<protein>
    <submittedName>
        <fullName evidence="3">Uncharacterized protein LOC114075192</fullName>
    </submittedName>
</protein>
<reference evidence="2" key="1">
    <citation type="journal article" date="2014" name="Nat. Genet.">
        <title>The genome of the stress-tolerant wild tomato species Solanum pennellii.</title>
        <authorList>
            <person name="Bolger A."/>
            <person name="Scossa F."/>
            <person name="Bolger M.E."/>
            <person name="Lanz C."/>
            <person name="Maumus F."/>
            <person name="Tohge T."/>
            <person name="Quesneville H."/>
            <person name="Alseekh S."/>
            <person name="Sorensen I."/>
            <person name="Lichtenstein G."/>
            <person name="Fich E.A."/>
            <person name="Conte M."/>
            <person name="Keller H."/>
            <person name="Schneeberger K."/>
            <person name="Schwacke R."/>
            <person name="Ofner I."/>
            <person name="Vrebalov J."/>
            <person name="Xu Y."/>
            <person name="Osorio S."/>
            <person name="Aflitos S.A."/>
            <person name="Schijlen E."/>
            <person name="Jimenez-Gomez J.M."/>
            <person name="Ryngajllo M."/>
            <person name="Kimura S."/>
            <person name="Kumar R."/>
            <person name="Koenig D."/>
            <person name="Headland L.R."/>
            <person name="Maloof J.N."/>
            <person name="Sinha N."/>
            <person name="van Ham R.C."/>
            <person name="Lankhorst R.K."/>
            <person name="Mao L."/>
            <person name="Vogel A."/>
            <person name="Arsova B."/>
            <person name="Panstruga R."/>
            <person name="Fei Z."/>
            <person name="Rose J.K."/>
            <person name="Zamir D."/>
            <person name="Carrari F."/>
            <person name="Giovannoni J.J."/>
            <person name="Weigel D."/>
            <person name="Usadel B."/>
            <person name="Fernie A.R."/>
        </authorList>
    </citation>
    <scope>NUCLEOTIDE SEQUENCE [LARGE SCALE GENOMIC DNA]</scope>
    <source>
        <strain evidence="2">cv. LA0716</strain>
    </source>
</reference>
<keyword evidence="2" id="KW-1185">Reference proteome</keyword>
<feature type="compositionally biased region" description="Polar residues" evidence="1">
    <location>
        <begin position="73"/>
        <end position="85"/>
    </location>
</feature>
<evidence type="ECO:0000313" key="3">
    <source>
        <dbReference type="RefSeq" id="XP_027769302.1"/>
    </source>
</evidence>
<feature type="compositionally biased region" description="Low complexity" evidence="1">
    <location>
        <begin position="106"/>
        <end position="127"/>
    </location>
</feature>
<dbReference type="RefSeq" id="XP_027769302.1">
    <property type="nucleotide sequence ID" value="XM_027913501.1"/>
</dbReference>
<gene>
    <name evidence="3" type="primary">LOC114075192</name>
</gene>
<sequence>MAPKKDRTYARGRSNSVAPFARLIIGSDDERDPEYVPPGTSTPSRAARAPRATPKTVASGVVTASQSDEERTLTGTPSGSATNEEGASGSLGVSWSEEASGFAEVPAPATAAASASSDEADSSDSTSGAPAQVPTPASDQPNRWCVDGQFQVYSDAKFLTDKGVMT</sequence>
<organism evidence="2 3">
    <name type="scientific">Solanum pennellii</name>
    <name type="common">Tomato</name>
    <name type="synonym">Lycopersicon pennellii</name>
    <dbReference type="NCBI Taxonomy" id="28526"/>
    <lineage>
        <taxon>Eukaryota</taxon>
        <taxon>Viridiplantae</taxon>
        <taxon>Streptophyta</taxon>
        <taxon>Embryophyta</taxon>
        <taxon>Tracheophyta</taxon>
        <taxon>Spermatophyta</taxon>
        <taxon>Magnoliopsida</taxon>
        <taxon>eudicotyledons</taxon>
        <taxon>Gunneridae</taxon>
        <taxon>Pentapetalae</taxon>
        <taxon>asterids</taxon>
        <taxon>lamiids</taxon>
        <taxon>Solanales</taxon>
        <taxon>Solanaceae</taxon>
        <taxon>Solanoideae</taxon>
        <taxon>Solaneae</taxon>
        <taxon>Solanum</taxon>
        <taxon>Solanum subgen. Lycopersicon</taxon>
    </lineage>
</organism>
<reference evidence="3" key="2">
    <citation type="submission" date="2025-08" db="UniProtKB">
        <authorList>
            <consortium name="RefSeq"/>
        </authorList>
    </citation>
    <scope>IDENTIFICATION</scope>
</reference>
<dbReference type="Proteomes" id="UP000694930">
    <property type="component" value="Chromosome 12"/>
</dbReference>
<evidence type="ECO:0000313" key="2">
    <source>
        <dbReference type="Proteomes" id="UP000694930"/>
    </source>
</evidence>
<dbReference type="GeneID" id="114075192"/>
<accession>A0ABM1V0N4</accession>
<proteinExistence type="predicted"/>
<name>A0ABM1V0N4_SOLPN</name>
<feature type="compositionally biased region" description="Low complexity" evidence="1">
    <location>
        <begin position="41"/>
        <end position="54"/>
    </location>
</feature>
<evidence type="ECO:0000256" key="1">
    <source>
        <dbReference type="SAM" id="MobiDB-lite"/>
    </source>
</evidence>
<feature type="region of interest" description="Disordered" evidence="1">
    <location>
        <begin position="1"/>
        <end position="143"/>
    </location>
</feature>